<keyword evidence="1" id="KW-1133">Transmembrane helix</keyword>
<dbReference type="EMBL" id="CAXDID020000329">
    <property type="protein sequence ID" value="CAL6077591.1"/>
    <property type="molecule type" value="Genomic_DNA"/>
</dbReference>
<reference evidence="2" key="1">
    <citation type="submission" date="2023-06" db="EMBL/GenBank/DDBJ databases">
        <authorList>
            <person name="Kurt Z."/>
        </authorList>
    </citation>
    <scope>NUCLEOTIDE SEQUENCE</scope>
</reference>
<dbReference type="AlphaFoldDB" id="A0AA86NRM0"/>
<feature type="transmembrane region" description="Helical" evidence="1">
    <location>
        <begin position="102"/>
        <end position="124"/>
    </location>
</feature>
<evidence type="ECO:0000313" key="6">
    <source>
        <dbReference type="EMBL" id="CAL6077591.1"/>
    </source>
</evidence>
<keyword evidence="1" id="KW-0812">Transmembrane</keyword>
<evidence type="ECO:0000313" key="2">
    <source>
        <dbReference type="EMBL" id="CAI9925222.1"/>
    </source>
</evidence>
<evidence type="ECO:0000313" key="7">
    <source>
        <dbReference type="EMBL" id="CAL6108171.1"/>
    </source>
</evidence>
<organism evidence="2">
    <name type="scientific">Hexamita inflata</name>
    <dbReference type="NCBI Taxonomy" id="28002"/>
    <lineage>
        <taxon>Eukaryota</taxon>
        <taxon>Metamonada</taxon>
        <taxon>Diplomonadida</taxon>
        <taxon>Hexamitidae</taxon>
        <taxon>Hexamitinae</taxon>
        <taxon>Hexamita</taxon>
    </lineage>
</organism>
<dbReference type="EMBL" id="CATOUU010000895">
    <property type="protein sequence ID" value="CAI9957907.1"/>
    <property type="molecule type" value="Genomic_DNA"/>
</dbReference>
<feature type="transmembrane region" description="Helical" evidence="1">
    <location>
        <begin position="74"/>
        <end position="96"/>
    </location>
</feature>
<gene>
    <name evidence="2" type="ORF">HINF_LOCUS12867</name>
    <name evidence="3" type="ORF">HINF_LOCUS45552</name>
    <name evidence="4" type="ORF">HINF_LOCUS49389</name>
    <name evidence="5" type="ORF">HINF_LOCUS53941</name>
    <name evidence="6" type="ORF">HINF_LOCUS58476</name>
    <name evidence="7" type="ORF">HINF_LOCUS74839</name>
</gene>
<dbReference type="EMBL" id="CATOUU010000944">
    <property type="protein sequence ID" value="CAI9961744.1"/>
    <property type="molecule type" value="Genomic_DNA"/>
</dbReference>
<dbReference type="EMBL" id="CAXDID020000646">
    <property type="protein sequence ID" value="CAL6108171.1"/>
    <property type="molecule type" value="Genomic_DNA"/>
</dbReference>
<sequence>MSNKVVSLVMNIITIICLSLLVLSSLIVMFSPKFTIAVDYYFKVLFHIICCVFQSIAPWAKFIDVYFKFLNNSFWKAGFILLLGMFHFPSFDSLYWQVGEFVFQNVCAILVMVLSVAHLVIAIVDHANKETKLEFSQINEPCTV</sequence>
<evidence type="ECO:0000313" key="4">
    <source>
        <dbReference type="EMBL" id="CAI9961744.1"/>
    </source>
</evidence>
<reference evidence="5 8" key="2">
    <citation type="submission" date="2024-07" db="EMBL/GenBank/DDBJ databases">
        <authorList>
            <person name="Akdeniz Z."/>
        </authorList>
    </citation>
    <scope>NUCLEOTIDE SEQUENCE [LARGE SCALE GENOMIC DNA]</scope>
</reference>
<keyword evidence="1" id="KW-0472">Membrane</keyword>
<feature type="transmembrane region" description="Helical" evidence="1">
    <location>
        <begin position="12"/>
        <end position="32"/>
    </location>
</feature>
<proteinExistence type="predicted"/>
<accession>A0AA86NRM0</accession>
<keyword evidence="8" id="KW-1185">Reference proteome</keyword>
<evidence type="ECO:0000313" key="8">
    <source>
        <dbReference type="Proteomes" id="UP001642409"/>
    </source>
</evidence>
<dbReference type="EMBL" id="CATOUU010000337">
    <property type="protein sequence ID" value="CAI9925222.1"/>
    <property type="molecule type" value="Genomic_DNA"/>
</dbReference>
<feature type="transmembrane region" description="Helical" evidence="1">
    <location>
        <begin position="44"/>
        <end position="62"/>
    </location>
</feature>
<evidence type="ECO:0000313" key="5">
    <source>
        <dbReference type="EMBL" id="CAL6069359.1"/>
    </source>
</evidence>
<name>A0AA86NRM0_9EUKA</name>
<evidence type="ECO:0000256" key="1">
    <source>
        <dbReference type="SAM" id="Phobius"/>
    </source>
</evidence>
<dbReference type="EMBL" id="CAXDID020000277">
    <property type="protein sequence ID" value="CAL6069359.1"/>
    <property type="molecule type" value="Genomic_DNA"/>
</dbReference>
<evidence type="ECO:0000313" key="3">
    <source>
        <dbReference type="EMBL" id="CAI9957907.1"/>
    </source>
</evidence>
<protein>
    <submittedName>
        <fullName evidence="5">Hypothetical_protein</fullName>
    </submittedName>
</protein>
<dbReference type="Proteomes" id="UP001642409">
    <property type="component" value="Unassembled WGS sequence"/>
</dbReference>
<comment type="caution">
    <text evidence="2">The sequence shown here is derived from an EMBL/GenBank/DDBJ whole genome shotgun (WGS) entry which is preliminary data.</text>
</comment>